<dbReference type="SUPFAM" id="SSF103088">
    <property type="entry name" value="OmpA-like"/>
    <property type="match status" value="1"/>
</dbReference>
<dbReference type="GO" id="GO:0009279">
    <property type="term" value="C:cell outer membrane"/>
    <property type="evidence" value="ECO:0007669"/>
    <property type="project" value="UniProtKB-SubCell"/>
</dbReference>
<name>A0A6C0Y237_9GAMM</name>
<evidence type="ECO:0000256" key="2">
    <source>
        <dbReference type="ARBA" id="ARBA00023136"/>
    </source>
</evidence>
<dbReference type="PRINTS" id="PR01021">
    <property type="entry name" value="OMPADOMAIN"/>
</dbReference>
<dbReference type="PANTHER" id="PTHR30329">
    <property type="entry name" value="STATOR ELEMENT OF FLAGELLAR MOTOR COMPLEX"/>
    <property type="match status" value="1"/>
</dbReference>
<dbReference type="InterPro" id="IPR006665">
    <property type="entry name" value="OmpA-like"/>
</dbReference>
<dbReference type="EMBL" id="CP044455">
    <property type="protein sequence ID" value="QIC70253.1"/>
    <property type="molecule type" value="Genomic_DNA"/>
</dbReference>
<dbReference type="Proteomes" id="UP000503440">
    <property type="component" value="Chromosome"/>
</dbReference>
<evidence type="ECO:0000256" key="3">
    <source>
        <dbReference type="ARBA" id="ARBA00023237"/>
    </source>
</evidence>
<dbReference type="AlphaFoldDB" id="A0A6C0Y237"/>
<organism evidence="6 7">
    <name type="scientific">Acinetobacter indicus</name>
    <dbReference type="NCBI Taxonomy" id="756892"/>
    <lineage>
        <taxon>Bacteria</taxon>
        <taxon>Pseudomonadati</taxon>
        <taxon>Pseudomonadota</taxon>
        <taxon>Gammaproteobacteria</taxon>
        <taxon>Moraxellales</taxon>
        <taxon>Moraxellaceae</taxon>
        <taxon>Acinetobacter</taxon>
    </lineage>
</organism>
<dbReference type="InterPro" id="IPR036737">
    <property type="entry name" value="OmpA-like_sf"/>
</dbReference>
<dbReference type="Gene3D" id="3.30.1330.60">
    <property type="entry name" value="OmpA-like domain"/>
    <property type="match status" value="1"/>
</dbReference>
<dbReference type="PANTHER" id="PTHR30329:SF21">
    <property type="entry name" value="LIPOPROTEIN YIAD-RELATED"/>
    <property type="match status" value="1"/>
</dbReference>
<dbReference type="InterPro" id="IPR006664">
    <property type="entry name" value="OMP_bac"/>
</dbReference>
<keyword evidence="3" id="KW-0998">Cell outer membrane</keyword>
<protein>
    <submittedName>
        <fullName evidence="6">OmpA family protein</fullName>
    </submittedName>
</protein>
<evidence type="ECO:0000259" key="5">
    <source>
        <dbReference type="PROSITE" id="PS51123"/>
    </source>
</evidence>
<feature type="domain" description="OmpA-like" evidence="5">
    <location>
        <begin position="221"/>
        <end position="335"/>
    </location>
</feature>
<dbReference type="RefSeq" id="WP_163145816.1">
    <property type="nucleotide sequence ID" value="NZ_CP044455.1"/>
</dbReference>
<accession>A0A6C0Y237</accession>
<evidence type="ECO:0000256" key="1">
    <source>
        <dbReference type="ARBA" id="ARBA00004442"/>
    </source>
</evidence>
<evidence type="ECO:0000313" key="7">
    <source>
        <dbReference type="Proteomes" id="UP000503440"/>
    </source>
</evidence>
<dbReference type="CDD" id="cd07185">
    <property type="entry name" value="OmpA_C-like"/>
    <property type="match status" value="1"/>
</dbReference>
<keyword evidence="2 4" id="KW-0472">Membrane</keyword>
<sequence>MTFQKTILGLSLSCVLALMYGCTKPASDQAETEVSTSEITSDANETAKASPDFDLNNISISTAVLGEFPYIALPQGYRYQNDENRNFERVPFWTGHDFHWVEGKLFSSGISAESDYKEGSYLEIQRNLDAAIQQLGGVEVANSQIPKELANSLPDAIRVQHGSGLADIYNYPAQTYVIRQADKNIWFHLAQSGNYMGLMVAESRPLNITAKALTSSALKQSLDQNSKVSVQINFATDQAEILPDSQEQMDQIIALLKDNANLKLGIYGHTDNTGDAAHNLKLSEQRAQAVVAALTKAGIDANRLTAKGFGDTQPITDNTTEDGKAKNRRVELVKL</sequence>
<gene>
    <name evidence="6" type="ORF">FSC09_07435</name>
</gene>
<reference evidence="6 7" key="1">
    <citation type="submission" date="2019-09" db="EMBL/GenBank/DDBJ databases">
        <title>Non-baumannii Acinetobacter spp. carrying blaNDM-1 isolated in China.</title>
        <authorList>
            <person name="Cui C."/>
            <person name="Chen C."/>
            <person name="Sun J."/>
            <person name="Liu Y."/>
        </authorList>
    </citation>
    <scope>NUCLEOTIDE SEQUENCE [LARGE SCALE GENOMIC DNA]</scope>
    <source>
        <strain evidence="6 7">B18</strain>
    </source>
</reference>
<comment type="subcellular location">
    <subcellularLocation>
        <location evidence="1">Cell outer membrane</location>
    </subcellularLocation>
</comment>
<dbReference type="Pfam" id="PF00691">
    <property type="entry name" value="OmpA"/>
    <property type="match status" value="1"/>
</dbReference>
<evidence type="ECO:0000313" key="6">
    <source>
        <dbReference type="EMBL" id="QIC70253.1"/>
    </source>
</evidence>
<proteinExistence type="predicted"/>
<dbReference type="InterPro" id="IPR050330">
    <property type="entry name" value="Bact_OuterMem_StrucFunc"/>
</dbReference>
<evidence type="ECO:0000256" key="4">
    <source>
        <dbReference type="PROSITE-ProRule" id="PRU00473"/>
    </source>
</evidence>
<dbReference type="PROSITE" id="PS51257">
    <property type="entry name" value="PROKAR_LIPOPROTEIN"/>
    <property type="match status" value="1"/>
</dbReference>
<dbReference type="PROSITE" id="PS51123">
    <property type="entry name" value="OMPA_2"/>
    <property type="match status" value="1"/>
</dbReference>